<protein>
    <submittedName>
        <fullName evidence="2">Uncharacterized protein</fullName>
    </submittedName>
</protein>
<feature type="region of interest" description="Disordered" evidence="1">
    <location>
        <begin position="1080"/>
        <end position="1204"/>
    </location>
</feature>
<feature type="region of interest" description="Disordered" evidence="1">
    <location>
        <begin position="629"/>
        <end position="653"/>
    </location>
</feature>
<proteinExistence type="predicted"/>
<gene>
    <name evidence="2" type="ORF">RR48_13495</name>
</gene>
<feature type="region of interest" description="Disordered" evidence="1">
    <location>
        <begin position="492"/>
        <end position="527"/>
    </location>
</feature>
<evidence type="ECO:0000313" key="3">
    <source>
        <dbReference type="Proteomes" id="UP000053240"/>
    </source>
</evidence>
<feature type="compositionally biased region" description="Low complexity" evidence="1">
    <location>
        <begin position="910"/>
        <end position="919"/>
    </location>
</feature>
<keyword evidence="3" id="KW-1185">Reference proteome</keyword>
<sequence>MGKQITHTKYVNNFHICNDSLRLPRLMSPPPAAASPRPVMRDYLGHILQLNRVHKIEESGALRSVHWALALYIVRWNLALRNLHEALSTLLCSLSTVIWALKTTYDNVESGEKKANNTMRPQAGREKIVAPPGLLHRRYSAPETVMRKYRLEQLKAQESNRTPEMCTCALSDAEAGSAGTARRNRGVVRSSALLRRLRGRVTCTCACRCTPACRSLDASRSELRPTFSASASGRTSPKRLLRVDSSTTLSPLGVSSAAERDAAISSLTDTYVGIGSASETSSKHVSETGLRGSGITGDATPTVGTDGCGELHDGSSFANSSDTLTVTTCTTRDAARMTPSSATARTDDGQQRGNDHPRESAVTTRPRSYDILEIVVSESLDTNYTSGSNVSFSDSAQKRQEKKSPEKYNSYKDLSGDDIDEYVSGILVESLNSLTDQLESMNASFGANGKLNIIEKEIKIKLQNTGVNTIVHLSPTSNNQIIFGHEELCSSDERRESCDGQGAPSPAPRDQPAGANRPARPALPHHSNSAVLQQIQRLFQDDFQVLERDALYSNESMSSISHIEISKANVYVENESASYCTTAEAIEKPASSVTSEVISGVGASNYYENIADNALVARFSAFPHTESMEVNTSSSEDPDMHGSECASLVDSLDDPNSPRSIAFSKSASRRSELVRSSIDVLDLLPENACRTESAASKDKGEAFFVTIKDDHCECDRESKDIVVADHMPETIKQRLYRRHRNRELRLERARRCKAQQLRRELAHQRHGHLRSANKEVEREGISLVKSLIDDAILKTIQDELKCMRIKQKSVLMVSAKSDESLCAKNRKKDVDLSSHCKKLSKNSSSQSCSEGIDKKYRKEKFQIRGKLSLQAYPSSPRDDSKSKRIYQKSEIHDGKRCIEILEILEYVSSSTSSPDTSNSDENHSAKIKKSRIPVPVSDRVSSQQINTSKSSATSSDATSINIPYNMESMSVHSPSAARDVIVRADAHAGGAAASARRRSATPHCEPRSRSNSLRFKRVFDMIPEEKSIASVETVSEDHMHCRRASLPTLSDNPSHVEQESFKKKEGVLKINCTTTGIVGVNSISDSTTGKETRSAGTSPMPNKVVHRSVLTQTHAVGSSTSPNRSAGTSPIRNMSMSTQTLSPRRKSTPNQYPKIKIQQVSQSLQRRREQSRGPFAQQHPQHPQHPQPPRPPGGGNGRREKTVRQEEGVRLPLCGAGAGAAGGAGGTADCSSSSSSESGGLLCALAPGWLHARRRRRRRPAGDEGQWAVTVAGSCRATLPTDVEMRLRFPDTALAPRACPPRAAQPAHPLCRAERCVGRRSTPARVALALTKEASDSSILASKSVKKSVDSLPEVETFRASRTSTKHSVKGRQPVDDATITRRDGFGWARRCLVVVNIVRSHRHGFGCQRIINIPKAVVSDAALLPGLLATRPAARRRPPFAEREKMPWGTVRHGSYMPGVSGSGSLVFT</sequence>
<feature type="compositionally biased region" description="Low complexity" evidence="1">
    <location>
        <begin position="947"/>
        <end position="956"/>
    </location>
</feature>
<dbReference type="Proteomes" id="UP000053240">
    <property type="component" value="Unassembled WGS sequence"/>
</dbReference>
<feature type="region of interest" description="Disordered" evidence="1">
    <location>
        <begin position="386"/>
        <end position="415"/>
    </location>
</feature>
<feature type="compositionally biased region" description="Basic and acidic residues" evidence="1">
    <location>
        <begin position="396"/>
        <end position="410"/>
    </location>
</feature>
<feature type="compositionally biased region" description="Polar residues" evidence="1">
    <location>
        <begin position="1109"/>
        <end position="1142"/>
    </location>
</feature>
<organism evidence="2 3">
    <name type="scientific">Papilio machaon</name>
    <name type="common">Old World swallowtail butterfly</name>
    <dbReference type="NCBI Taxonomy" id="76193"/>
    <lineage>
        <taxon>Eukaryota</taxon>
        <taxon>Metazoa</taxon>
        <taxon>Ecdysozoa</taxon>
        <taxon>Arthropoda</taxon>
        <taxon>Hexapoda</taxon>
        <taxon>Insecta</taxon>
        <taxon>Pterygota</taxon>
        <taxon>Neoptera</taxon>
        <taxon>Endopterygota</taxon>
        <taxon>Lepidoptera</taxon>
        <taxon>Glossata</taxon>
        <taxon>Ditrysia</taxon>
        <taxon>Papilionoidea</taxon>
        <taxon>Papilionidae</taxon>
        <taxon>Papilioninae</taxon>
        <taxon>Papilio</taxon>
    </lineage>
</organism>
<feature type="region of interest" description="Disordered" evidence="1">
    <location>
        <begin position="910"/>
        <end position="956"/>
    </location>
</feature>
<evidence type="ECO:0000313" key="2">
    <source>
        <dbReference type="EMBL" id="KPJ14424.1"/>
    </source>
</evidence>
<name>A0A194RA93_PAPMA</name>
<feature type="compositionally biased region" description="Pro residues" evidence="1">
    <location>
        <begin position="1183"/>
        <end position="1192"/>
    </location>
</feature>
<feature type="compositionally biased region" description="Low complexity" evidence="1">
    <location>
        <begin position="1172"/>
        <end position="1181"/>
    </location>
</feature>
<dbReference type="InParanoid" id="A0A194RA93"/>
<dbReference type="EMBL" id="KQ460473">
    <property type="protein sequence ID" value="KPJ14424.1"/>
    <property type="molecule type" value="Genomic_DNA"/>
</dbReference>
<feature type="compositionally biased region" description="Polar residues" evidence="1">
    <location>
        <begin position="386"/>
        <end position="395"/>
    </location>
</feature>
<evidence type="ECO:0000256" key="1">
    <source>
        <dbReference type="SAM" id="MobiDB-lite"/>
    </source>
</evidence>
<accession>A0A194RA93</accession>
<feature type="compositionally biased region" description="Basic and acidic residues" evidence="1">
    <location>
        <begin position="345"/>
        <end position="359"/>
    </location>
</feature>
<feature type="region of interest" description="Disordered" evidence="1">
    <location>
        <begin position="330"/>
        <end position="365"/>
    </location>
</feature>
<feature type="region of interest" description="Disordered" evidence="1">
    <location>
        <begin position="278"/>
        <end position="304"/>
    </location>
</feature>
<reference evidence="2 3" key="1">
    <citation type="journal article" date="2015" name="Nat. Commun.">
        <title>Outbred genome sequencing and CRISPR/Cas9 gene editing in butterflies.</title>
        <authorList>
            <person name="Li X."/>
            <person name="Fan D."/>
            <person name="Zhang W."/>
            <person name="Liu G."/>
            <person name="Zhang L."/>
            <person name="Zhao L."/>
            <person name="Fang X."/>
            <person name="Chen L."/>
            <person name="Dong Y."/>
            <person name="Chen Y."/>
            <person name="Ding Y."/>
            <person name="Zhao R."/>
            <person name="Feng M."/>
            <person name="Zhu Y."/>
            <person name="Feng Y."/>
            <person name="Jiang X."/>
            <person name="Zhu D."/>
            <person name="Xiang H."/>
            <person name="Feng X."/>
            <person name="Li S."/>
            <person name="Wang J."/>
            <person name="Zhang G."/>
            <person name="Kronforst M.R."/>
            <person name="Wang W."/>
        </authorList>
    </citation>
    <scope>NUCLEOTIDE SEQUENCE [LARGE SCALE GENOMIC DNA]</scope>
    <source>
        <strain evidence="2">Ya'a_city_454_Pm</strain>
        <tissue evidence="2">Whole body</tissue>
    </source>
</reference>